<sequence length="468" mass="52406">MSNPNLPPLSDSSRKELETVLDRLTKAYQSSLEMLADEAADAIEYAYGRADADLTGIMRDYARDASQQADDYYNAVRKAYENAYGYTLEDYATSGVYDPDFTLYRMVGGFNGGDWNGLNYTQLKNGQSRAGLTVDDLWPSLRNMDDAMQWAADMVRASARYTMERDIADDPTGPRWARVTGGAKPCAFCVMLAGRGFVYHSKEKAKFGASFHDGKCHCTAIPGWKDDVLTPSQQECKSMYQAGKAAAGENAPRNAELAAMRRLYADKLSDGVTPTPDIRWSHNAIRPTESELARLSDFTVRMPWDRYTPEQKQRVLRGWTDGTFKETNNALFGNIKTTDVIGKRIEVIDEILTDHYTHRQFTVDRYMRLDVFGIDSLNELATIPLGKIVQHHGYMATSLLEGGVKVEMDGARVSTRILLPPGVNAVYLEPITKKKGQDEILLPRGGYLQFEGFGRQKNGEPIIYARLV</sequence>
<dbReference type="Gene3D" id="3.90.176.10">
    <property type="entry name" value="Toxin ADP-ribosyltransferase, Chain A, domain 1"/>
    <property type="match status" value="1"/>
</dbReference>
<proteinExistence type="predicted"/>
<gene>
    <name evidence="2" type="ORF">EMO92_06770</name>
</gene>
<dbReference type="RefSeq" id="WP_081886569.1">
    <property type="nucleotide sequence ID" value="NZ_RZUG01000011.1"/>
</dbReference>
<dbReference type="InterPro" id="IPR003540">
    <property type="entry name" value="ADP-ribosyltransferase"/>
</dbReference>
<dbReference type="PROSITE" id="PS51996">
    <property type="entry name" value="TR_MART"/>
    <property type="match status" value="1"/>
</dbReference>
<dbReference type="Proteomes" id="UP000326251">
    <property type="component" value="Unassembled WGS sequence"/>
</dbReference>
<protein>
    <recommendedName>
        <fullName evidence="1">ADP ribosyltransferase domain-containing protein</fullName>
    </recommendedName>
</protein>
<evidence type="ECO:0000259" key="1">
    <source>
        <dbReference type="Pfam" id="PF03496"/>
    </source>
</evidence>
<dbReference type="GO" id="GO:0005576">
    <property type="term" value="C:extracellular region"/>
    <property type="evidence" value="ECO:0007669"/>
    <property type="project" value="InterPro"/>
</dbReference>
<dbReference type="Pfam" id="PF03496">
    <property type="entry name" value="ADPrib_exo_Tox"/>
    <property type="match status" value="1"/>
</dbReference>
<name>A0A5J5E774_9BIFI</name>
<dbReference type="SUPFAM" id="SSF56399">
    <property type="entry name" value="ADP-ribosylation"/>
    <property type="match status" value="1"/>
</dbReference>
<comment type="caution">
    <text evidence="2">The sequence shown here is derived from an EMBL/GenBank/DDBJ whole genome shotgun (WGS) entry which is preliminary data.</text>
</comment>
<evidence type="ECO:0000313" key="2">
    <source>
        <dbReference type="EMBL" id="KAA8825117.1"/>
    </source>
</evidence>
<dbReference type="Pfam" id="PF25310">
    <property type="entry name" value="VG15"/>
    <property type="match status" value="1"/>
</dbReference>
<dbReference type="InterPro" id="IPR057369">
    <property type="entry name" value="VG15"/>
</dbReference>
<organism evidence="2 3">
    <name type="scientific">Bifidobacterium reuteri</name>
    <dbReference type="NCBI Taxonomy" id="983706"/>
    <lineage>
        <taxon>Bacteria</taxon>
        <taxon>Bacillati</taxon>
        <taxon>Actinomycetota</taxon>
        <taxon>Actinomycetes</taxon>
        <taxon>Bifidobacteriales</taxon>
        <taxon>Bifidobacteriaceae</taxon>
        <taxon>Bifidobacterium</taxon>
    </lineage>
</organism>
<feature type="domain" description="ADP ribosyltransferase" evidence="1">
    <location>
        <begin position="308"/>
        <end position="451"/>
    </location>
</feature>
<accession>A0A5J5E774</accession>
<reference evidence="2 3" key="1">
    <citation type="journal article" date="2019" name="Syst. Appl. Microbiol.">
        <title>Characterization of Bifidobacterium species in feaces of the Egyptian fruit bat: Description of B. vespertilionis sp. nov. and B. rousetti sp. nov.</title>
        <authorList>
            <person name="Modesto M."/>
            <person name="Satti M."/>
            <person name="Watanabe K."/>
            <person name="Puglisi E."/>
            <person name="Morelli L."/>
            <person name="Huang C.-H."/>
            <person name="Liou J.-S."/>
            <person name="Miyashita M."/>
            <person name="Tamura T."/>
            <person name="Saito S."/>
            <person name="Mori K."/>
            <person name="Huang L."/>
            <person name="Sciavilla P."/>
            <person name="Sandri C."/>
            <person name="Spiezio C."/>
            <person name="Vitali F."/>
            <person name="Cavalieri D."/>
            <person name="Perpetuini G."/>
            <person name="Tofalo R."/>
            <person name="Bonetti A."/>
            <person name="Arita M."/>
            <person name="Mattarelli P."/>
        </authorList>
    </citation>
    <scope>NUCLEOTIDE SEQUENCE [LARGE SCALE GENOMIC DNA]</scope>
    <source>
        <strain evidence="2 3">RST19</strain>
    </source>
</reference>
<dbReference type="EMBL" id="RZUG01000011">
    <property type="protein sequence ID" value="KAA8825117.1"/>
    <property type="molecule type" value="Genomic_DNA"/>
</dbReference>
<evidence type="ECO:0000313" key="3">
    <source>
        <dbReference type="Proteomes" id="UP000326251"/>
    </source>
</evidence>
<dbReference type="AlphaFoldDB" id="A0A5J5E774"/>